<dbReference type="InterPro" id="IPR029063">
    <property type="entry name" value="SAM-dependent_MTases_sf"/>
</dbReference>
<keyword evidence="3" id="KW-0489">Methyltransferase</keyword>
<dbReference type="KEGG" id="ria:C7V51_07235"/>
<name>A0AAD1ACH2_9MICO</name>
<protein>
    <submittedName>
        <fullName evidence="3">Class I SAM-dependent methyltransferase</fullName>
    </submittedName>
</protein>
<accession>A0AAD1ACH2</accession>
<dbReference type="Gene3D" id="3.40.50.150">
    <property type="entry name" value="Vaccinia Virus protein VP39"/>
    <property type="match status" value="1"/>
</dbReference>
<dbReference type="Proteomes" id="UP000283946">
    <property type="component" value="Chromosome"/>
</dbReference>
<dbReference type="EMBL" id="CP028130">
    <property type="protein sequence ID" value="AZZ55697.1"/>
    <property type="molecule type" value="Genomic_DNA"/>
</dbReference>
<dbReference type="AlphaFoldDB" id="A0AAD1ACH2"/>
<evidence type="ECO:0000313" key="3">
    <source>
        <dbReference type="EMBL" id="AZZ55697.1"/>
    </source>
</evidence>
<gene>
    <name evidence="3" type="ORF">C7V51_07235</name>
</gene>
<evidence type="ECO:0000259" key="2">
    <source>
        <dbReference type="Pfam" id="PF13649"/>
    </source>
</evidence>
<dbReference type="Pfam" id="PF13649">
    <property type="entry name" value="Methyltransf_25"/>
    <property type="match status" value="1"/>
</dbReference>
<keyword evidence="1" id="KW-0808">Transferase</keyword>
<dbReference type="CDD" id="cd02440">
    <property type="entry name" value="AdoMet_MTases"/>
    <property type="match status" value="1"/>
</dbReference>
<dbReference type="InterPro" id="IPR041698">
    <property type="entry name" value="Methyltransf_25"/>
</dbReference>
<dbReference type="GO" id="GO:0008168">
    <property type="term" value="F:methyltransferase activity"/>
    <property type="evidence" value="ECO:0007669"/>
    <property type="project" value="UniProtKB-KW"/>
</dbReference>
<organism evidence="3 4">
    <name type="scientific">Rathayibacter iranicus</name>
    <dbReference type="NCBI Taxonomy" id="59737"/>
    <lineage>
        <taxon>Bacteria</taxon>
        <taxon>Bacillati</taxon>
        <taxon>Actinomycetota</taxon>
        <taxon>Actinomycetes</taxon>
        <taxon>Micrococcales</taxon>
        <taxon>Microbacteriaceae</taxon>
        <taxon>Rathayibacter</taxon>
    </lineage>
</organism>
<sequence length="198" mass="21672">MSEVIRRTYSERASEYISALGSIDDMDDADIALISRWGRSVRGPIVDAGSGPGHWTEHLRTLGSEIRGVEVVPAFVDSARQRFPDSDYEVGDFRALPVEAGNFGGVLSWYSIIHMQPDQTGSTFEEFARVLRPGGTLLIGAFLGAQSVQFDHAITTAYFWSESGLSSALEAVGFRTIEAHTRSIVGSRRHLAIVAERP</sequence>
<dbReference type="SUPFAM" id="SSF53335">
    <property type="entry name" value="S-adenosyl-L-methionine-dependent methyltransferases"/>
    <property type="match status" value="1"/>
</dbReference>
<reference evidence="3 4" key="1">
    <citation type="submission" date="2018-03" db="EMBL/GenBank/DDBJ databases">
        <title>Bacteriophage NCPPB3778 and a type I-E CRISPR drive the evolution of the US Biological Select Agent, Rathayibacter toxicus.</title>
        <authorList>
            <person name="Davis E.W.II."/>
            <person name="Tabima J.F."/>
            <person name="Weisberg A.J."/>
            <person name="Dantas Lopes L."/>
            <person name="Wiseman M.S."/>
            <person name="Wiseman M.S."/>
            <person name="Pupko T."/>
            <person name="Belcher M.S."/>
            <person name="Sechler A.J."/>
            <person name="Tancos M.A."/>
            <person name="Schroeder B.K."/>
            <person name="Murray T.D."/>
            <person name="Luster D.G."/>
            <person name="Schneider W.L."/>
            <person name="Rogers E."/>
            <person name="Andreote F.D."/>
            <person name="Grunwald N.J."/>
            <person name="Putnam M.L."/>
            <person name="Chang J.H."/>
        </authorList>
    </citation>
    <scope>NUCLEOTIDE SEQUENCE [LARGE SCALE GENOMIC DNA]</scope>
    <source>
        <strain evidence="3 4">NCCPB 2253</strain>
    </source>
</reference>
<evidence type="ECO:0000313" key="4">
    <source>
        <dbReference type="Proteomes" id="UP000283946"/>
    </source>
</evidence>
<dbReference type="GO" id="GO:0032259">
    <property type="term" value="P:methylation"/>
    <property type="evidence" value="ECO:0007669"/>
    <property type="project" value="UniProtKB-KW"/>
</dbReference>
<evidence type="ECO:0000256" key="1">
    <source>
        <dbReference type="ARBA" id="ARBA00022679"/>
    </source>
</evidence>
<proteinExistence type="predicted"/>
<feature type="domain" description="Methyltransferase" evidence="2">
    <location>
        <begin position="45"/>
        <end position="135"/>
    </location>
</feature>
<dbReference type="PANTHER" id="PTHR43861">
    <property type="entry name" value="TRANS-ACONITATE 2-METHYLTRANSFERASE-RELATED"/>
    <property type="match status" value="1"/>
</dbReference>